<keyword evidence="5 8" id="KW-0406">Ion transport</keyword>
<evidence type="ECO:0000256" key="6">
    <source>
        <dbReference type="ARBA" id="ARBA00023136"/>
    </source>
</evidence>
<dbReference type="GO" id="GO:0015271">
    <property type="term" value="F:outward rectifier potassium channel activity"/>
    <property type="evidence" value="ECO:0007669"/>
    <property type="project" value="TreeGrafter"/>
</dbReference>
<dbReference type="GO" id="GO:0022841">
    <property type="term" value="F:potassium ion leak channel activity"/>
    <property type="evidence" value="ECO:0007669"/>
    <property type="project" value="TreeGrafter"/>
</dbReference>
<feature type="domain" description="Potassium channel" evidence="11">
    <location>
        <begin position="373"/>
        <end position="446"/>
    </location>
</feature>
<evidence type="ECO:0000256" key="1">
    <source>
        <dbReference type="ARBA" id="ARBA00004141"/>
    </source>
</evidence>
<dbReference type="PRINTS" id="PR01333">
    <property type="entry name" value="2POREKCHANEL"/>
</dbReference>
<dbReference type="EMBL" id="CAJPEV010000001">
    <property type="protein sequence ID" value="CAG0878477.1"/>
    <property type="molecule type" value="Genomic_DNA"/>
</dbReference>
<dbReference type="GO" id="GO:0030322">
    <property type="term" value="P:stabilization of membrane potential"/>
    <property type="evidence" value="ECO:0007669"/>
    <property type="project" value="TreeGrafter"/>
</dbReference>
<dbReference type="InterPro" id="IPR013099">
    <property type="entry name" value="K_chnl_dom"/>
</dbReference>
<keyword evidence="6 10" id="KW-0472">Membrane</keyword>
<feature type="domain" description="Potassium channel" evidence="11">
    <location>
        <begin position="227"/>
        <end position="285"/>
    </location>
</feature>
<feature type="region of interest" description="Disordered" evidence="9">
    <location>
        <begin position="1"/>
        <end position="49"/>
    </location>
</feature>
<evidence type="ECO:0000313" key="12">
    <source>
        <dbReference type="EMBL" id="CAD7239963.1"/>
    </source>
</evidence>
<feature type="region of interest" description="Disordered" evidence="9">
    <location>
        <begin position="462"/>
        <end position="522"/>
    </location>
</feature>
<protein>
    <recommendedName>
        <fullName evidence="11">Potassium channel domain-containing protein</fullName>
    </recommendedName>
</protein>
<feature type="transmembrane region" description="Helical" evidence="10">
    <location>
        <begin position="419"/>
        <end position="441"/>
    </location>
</feature>
<keyword evidence="13" id="KW-1185">Reference proteome</keyword>
<dbReference type="OrthoDB" id="6331702at2759"/>
<keyword evidence="2 8" id="KW-0813">Transport</keyword>
<feature type="transmembrane region" description="Helical" evidence="10">
    <location>
        <begin position="230"/>
        <end position="251"/>
    </location>
</feature>
<feature type="transmembrane region" description="Helical" evidence="10">
    <location>
        <begin position="257"/>
        <end position="280"/>
    </location>
</feature>
<sequence>MSHRNPELRLQIPPSVPPRRKTSGGGVPAGGPAGVGGRSPRGPAVYRSPIPSRVFTPRTPLPKNFEINIPSVEEVKKTKWNAPDFMKIPWDLQDLQNMPGQFLDQVKKVRDVTFSSLSFGQRFILWASEKVKNLSSRWFTHVFLFLVLFLYCVLGALVFRAVEGPSEDVQKTRVQDTRDNVLKELKILRKAVISDERWERLVLNDLKTFEEALFEAYKNGINDDIDKRKWTFWGAMFYSGTIFTTIGYGHIVPNTSWGRALTIGYAIIGIPILLMCLADFGKLMTRGIKMLFACCRRIYYTGTCRRARRAAPVKVMTKGYQKGKQVVQDIASLQAPDFTSDVATPSSPSIEEEPPPFHVDDEFDMPVWLALLMLVFYMFVGAILFTSWEDWTFFESFYFVFISMSTIGFGDLVPEHEKFMMASVVYLIFGLALTSMCINVVQEAISSTFKEASEKLSATIGISLQNAEEEEEEGEGEGEGEEGDDETNKTKEKKEKDDEAHHKTKDKDKDERKKSTAGPTPV</sequence>
<evidence type="ECO:0000256" key="7">
    <source>
        <dbReference type="ARBA" id="ARBA00023303"/>
    </source>
</evidence>
<feature type="transmembrane region" description="Helical" evidence="10">
    <location>
        <begin position="138"/>
        <end position="162"/>
    </location>
</feature>
<keyword evidence="4 10" id="KW-1133">Transmembrane helix</keyword>
<feature type="compositionally biased region" description="Gly residues" evidence="9">
    <location>
        <begin position="23"/>
        <end position="39"/>
    </location>
</feature>
<dbReference type="Pfam" id="PF07885">
    <property type="entry name" value="Ion_trans_2"/>
    <property type="match status" value="2"/>
</dbReference>
<name>A0A7R8X378_9CRUS</name>
<evidence type="ECO:0000256" key="4">
    <source>
        <dbReference type="ARBA" id="ARBA00022989"/>
    </source>
</evidence>
<organism evidence="12">
    <name type="scientific">Darwinula stevensoni</name>
    <dbReference type="NCBI Taxonomy" id="69355"/>
    <lineage>
        <taxon>Eukaryota</taxon>
        <taxon>Metazoa</taxon>
        <taxon>Ecdysozoa</taxon>
        <taxon>Arthropoda</taxon>
        <taxon>Crustacea</taxon>
        <taxon>Oligostraca</taxon>
        <taxon>Ostracoda</taxon>
        <taxon>Podocopa</taxon>
        <taxon>Podocopida</taxon>
        <taxon>Darwinulocopina</taxon>
        <taxon>Darwinuloidea</taxon>
        <taxon>Darwinulidae</taxon>
        <taxon>Darwinula</taxon>
    </lineage>
</organism>
<evidence type="ECO:0000256" key="9">
    <source>
        <dbReference type="SAM" id="MobiDB-lite"/>
    </source>
</evidence>
<keyword evidence="3 8" id="KW-0812">Transmembrane</keyword>
<dbReference type="PANTHER" id="PTHR11003">
    <property type="entry name" value="POTASSIUM CHANNEL, SUBFAMILY K"/>
    <property type="match status" value="1"/>
</dbReference>
<evidence type="ECO:0000313" key="13">
    <source>
        <dbReference type="Proteomes" id="UP000677054"/>
    </source>
</evidence>
<evidence type="ECO:0000256" key="5">
    <source>
        <dbReference type="ARBA" id="ARBA00023065"/>
    </source>
</evidence>
<evidence type="ECO:0000256" key="10">
    <source>
        <dbReference type="SAM" id="Phobius"/>
    </source>
</evidence>
<evidence type="ECO:0000259" key="11">
    <source>
        <dbReference type="Pfam" id="PF07885"/>
    </source>
</evidence>
<keyword evidence="7 8" id="KW-0407">Ion channel</keyword>
<comment type="similarity">
    <text evidence="8">Belongs to the two pore domain potassium channel (TC 1.A.1.8) family.</text>
</comment>
<dbReference type="PANTHER" id="PTHR11003:SF335">
    <property type="entry name" value="POTASSIUM CHANNEL DOMAIN-CONTAINING PROTEIN"/>
    <property type="match status" value="1"/>
</dbReference>
<gene>
    <name evidence="12" type="ORF">DSTB1V02_LOCUS2</name>
</gene>
<dbReference type="Gene3D" id="1.10.287.70">
    <property type="match status" value="1"/>
</dbReference>
<dbReference type="SUPFAM" id="SSF81324">
    <property type="entry name" value="Voltage-gated potassium channels"/>
    <property type="match status" value="2"/>
</dbReference>
<dbReference type="EMBL" id="LR899518">
    <property type="protein sequence ID" value="CAD7239963.1"/>
    <property type="molecule type" value="Genomic_DNA"/>
</dbReference>
<feature type="transmembrane region" description="Helical" evidence="10">
    <location>
        <begin position="367"/>
        <end position="385"/>
    </location>
</feature>
<reference evidence="12" key="1">
    <citation type="submission" date="2020-11" db="EMBL/GenBank/DDBJ databases">
        <authorList>
            <person name="Tran Van P."/>
        </authorList>
    </citation>
    <scope>NUCLEOTIDE SEQUENCE</scope>
</reference>
<proteinExistence type="inferred from homology"/>
<evidence type="ECO:0000256" key="2">
    <source>
        <dbReference type="ARBA" id="ARBA00022448"/>
    </source>
</evidence>
<accession>A0A7R8X378</accession>
<feature type="compositionally biased region" description="Basic and acidic residues" evidence="9">
    <location>
        <begin position="486"/>
        <end position="514"/>
    </location>
</feature>
<evidence type="ECO:0000256" key="3">
    <source>
        <dbReference type="ARBA" id="ARBA00022692"/>
    </source>
</evidence>
<dbReference type="InterPro" id="IPR003280">
    <property type="entry name" value="2pore_dom_K_chnl"/>
</dbReference>
<dbReference type="AlphaFoldDB" id="A0A7R8X378"/>
<dbReference type="GO" id="GO:0005886">
    <property type="term" value="C:plasma membrane"/>
    <property type="evidence" value="ECO:0007669"/>
    <property type="project" value="TreeGrafter"/>
</dbReference>
<comment type="subcellular location">
    <subcellularLocation>
        <location evidence="1">Membrane</location>
        <topology evidence="1">Multi-pass membrane protein</topology>
    </subcellularLocation>
</comment>
<dbReference type="Proteomes" id="UP000677054">
    <property type="component" value="Unassembled WGS sequence"/>
</dbReference>
<evidence type="ECO:0000256" key="8">
    <source>
        <dbReference type="RuleBase" id="RU003857"/>
    </source>
</evidence>
<feature type="compositionally biased region" description="Acidic residues" evidence="9">
    <location>
        <begin position="467"/>
        <end position="485"/>
    </location>
</feature>